<evidence type="ECO:0000313" key="4">
    <source>
        <dbReference type="EMBL" id="OAI06522.1"/>
    </source>
</evidence>
<dbReference type="EMBL" id="LUUH01000035">
    <property type="protein sequence ID" value="OAI06522.1"/>
    <property type="molecule type" value="Genomic_DNA"/>
</dbReference>
<evidence type="ECO:0000313" key="5">
    <source>
        <dbReference type="Proteomes" id="UP000077763"/>
    </source>
</evidence>
<reference evidence="4 5" key="1">
    <citation type="submission" date="2016-03" db="EMBL/GenBank/DDBJ databases">
        <authorList>
            <person name="Ploux O."/>
        </authorList>
    </citation>
    <scope>NUCLEOTIDE SEQUENCE [LARGE SCALE GENOMIC DNA]</scope>
    <source>
        <strain evidence="4 5">R-45371</strain>
    </source>
</reference>
<dbReference type="InterPro" id="IPR008327">
    <property type="entry name" value="Sig_transdc_resp-reg_antiterm"/>
</dbReference>
<dbReference type="GO" id="GO:0003723">
    <property type="term" value="F:RNA binding"/>
    <property type="evidence" value="ECO:0007669"/>
    <property type="project" value="InterPro"/>
</dbReference>
<accession>A0A177MLQ3</accession>
<dbReference type="PROSITE" id="PS50110">
    <property type="entry name" value="RESPONSE_REGULATORY"/>
    <property type="match status" value="1"/>
</dbReference>
<dbReference type="PROSITE" id="PS50921">
    <property type="entry name" value="ANTAR"/>
    <property type="match status" value="1"/>
</dbReference>
<dbReference type="Pfam" id="PF03861">
    <property type="entry name" value="ANTAR"/>
    <property type="match status" value="1"/>
</dbReference>
<gene>
    <name evidence="4" type="ORF">A1353_08790</name>
</gene>
<dbReference type="PIRSF" id="PIRSF036382">
    <property type="entry name" value="RR_antiterm"/>
    <property type="match status" value="1"/>
</dbReference>
<comment type="caution">
    <text evidence="1">Lacks conserved residue(s) required for the propagation of feature annotation.</text>
</comment>
<dbReference type="AlphaFoldDB" id="A0A177MLQ3"/>
<comment type="caution">
    <text evidence="4">The sequence shown here is derived from an EMBL/GenBank/DDBJ whole genome shotgun (WGS) entry which is preliminary data.</text>
</comment>
<evidence type="ECO:0000256" key="1">
    <source>
        <dbReference type="PROSITE-ProRule" id="PRU00169"/>
    </source>
</evidence>
<protein>
    <submittedName>
        <fullName evidence="4">Response regulator receiver protein</fullName>
    </submittedName>
</protein>
<dbReference type="RefSeq" id="WP_064035963.1">
    <property type="nucleotide sequence ID" value="NZ_LUUH01000035.1"/>
</dbReference>
<sequence>MAALNVLVVDEFDSEPLLETSLRQHGCEVVTLKLKELDMMQIVRTLNPDVVVLNLYAPNEAVLRTIVDINQNCSLPVVIFAEDQQTETINKVIKAGVSAYIVDGLDPKRIKSIIDIAIARFKEQQALKEELKKTKTQLEDRKLVDRAKAILIKSQGYTEDQAYHSLRKLAMDRNIAIGEMAKNVISMAELFNK</sequence>
<dbReference type="InterPro" id="IPR011006">
    <property type="entry name" value="CheY-like_superfamily"/>
</dbReference>
<dbReference type="SUPFAM" id="SSF52172">
    <property type="entry name" value="CheY-like"/>
    <property type="match status" value="1"/>
</dbReference>
<dbReference type="Gene3D" id="1.10.10.10">
    <property type="entry name" value="Winged helix-like DNA-binding domain superfamily/Winged helix DNA-binding domain"/>
    <property type="match status" value="1"/>
</dbReference>
<evidence type="ECO:0000259" key="3">
    <source>
        <dbReference type="PROSITE" id="PS50921"/>
    </source>
</evidence>
<feature type="domain" description="Response regulatory" evidence="2">
    <location>
        <begin position="4"/>
        <end position="118"/>
    </location>
</feature>
<dbReference type="InterPro" id="IPR001789">
    <property type="entry name" value="Sig_transdc_resp-reg_receiver"/>
</dbReference>
<proteinExistence type="predicted"/>
<dbReference type="Proteomes" id="UP000077763">
    <property type="component" value="Unassembled WGS sequence"/>
</dbReference>
<dbReference type="InterPro" id="IPR005561">
    <property type="entry name" value="ANTAR"/>
</dbReference>
<evidence type="ECO:0000259" key="2">
    <source>
        <dbReference type="PROSITE" id="PS50110"/>
    </source>
</evidence>
<dbReference type="InterPro" id="IPR036388">
    <property type="entry name" value="WH-like_DNA-bd_sf"/>
</dbReference>
<dbReference type="GO" id="GO:0000160">
    <property type="term" value="P:phosphorelay signal transduction system"/>
    <property type="evidence" value="ECO:0007669"/>
    <property type="project" value="InterPro"/>
</dbReference>
<feature type="domain" description="ANTAR" evidence="3">
    <location>
        <begin position="124"/>
        <end position="185"/>
    </location>
</feature>
<name>A0A177MLQ3_METMH</name>
<dbReference type="Pfam" id="PF00072">
    <property type="entry name" value="Response_reg"/>
    <property type="match status" value="1"/>
</dbReference>
<dbReference type="SMART" id="SM01012">
    <property type="entry name" value="ANTAR"/>
    <property type="match status" value="1"/>
</dbReference>
<organism evidence="4 5">
    <name type="scientific">Methylomonas methanica</name>
    <dbReference type="NCBI Taxonomy" id="421"/>
    <lineage>
        <taxon>Bacteria</taxon>
        <taxon>Pseudomonadati</taxon>
        <taxon>Pseudomonadota</taxon>
        <taxon>Gammaproteobacteria</taxon>
        <taxon>Methylococcales</taxon>
        <taxon>Methylococcaceae</taxon>
        <taxon>Methylomonas</taxon>
    </lineage>
</organism>
<dbReference type="Gene3D" id="3.40.50.2300">
    <property type="match status" value="1"/>
</dbReference>